<keyword evidence="4" id="KW-1185">Reference proteome</keyword>
<dbReference type="PATRIC" id="fig|1458461.3.peg.2289"/>
<dbReference type="PRINTS" id="PR01438">
    <property type="entry name" value="UNVRSLSTRESS"/>
</dbReference>
<comment type="similarity">
    <text evidence="1">Belongs to the universal stress protein A family.</text>
</comment>
<dbReference type="HOGENOM" id="CLU_049301_5_2_5"/>
<dbReference type="KEGG" id="pect:BN1012_Phect2283"/>
<dbReference type="SUPFAM" id="SSF52402">
    <property type="entry name" value="Adenine nucleotide alpha hydrolases-like"/>
    <property type="match status" value="2"/>
</dbReference>
<dbReference type="Proteomes" id="UP000032160">
    <property type="component" value="Chromosome I"/>
</dbReference>
<dbReference type="InterPro" id="IPR006015">
    <property type="entry name" value="Universal_stress_UspA"/>
</dbReference>
<dbReference type="RefSeq" id="WP_043948525.1">
    <property type="nucleotide sequence ID" value="NZ_HG966617.1"/>
</dbReference>
<evidence type="ECO:0000313" key="4">
    <source>
        <dbReference type="Proteomes" id="UP000032160"/>
    </source>
</evidence>
<dbReference type="STRING" id="1458461.BN1012_Phect2283"/>
<dbReference type="EMBL" id="HG966617">
    <property type="protein sequence ID" value="CDO60496.1"/>
    <property type="molecule type" value="Genomic_DNA"/>
</dbReference>
<evidence type="ECO:0000313" key="3">
    <source>
        <dbReference type="EMBL" id="CDO60496.1"/>
    </source>
</evidence>
<name>X5MNW4_9HYPH</name>
<evidence type="ECO:0000259" key="2">
    <source>
        <dbReference type="Pfam" id="PF00582"/>
    </source>
</evidence>
<dbReference type="InterPro" id="IPR006016">
    <property type="entry name" value="UspA"/>
</dbReference>
<gene>
    <name evidence="3" type="ORF">BN1012_Phect2283</name>
</gene>
<feature type="domain" description="UspA" evidence="2">
    <location>
        <begin position="172"/>
        <end position="287"/>
    </location>
</feature>
<dbReference type="OrthoDB" id="9804721at2"/>
<dbReference type="CDD" id="cd00293">
    <property type="entry name" value="USP-like"/>
    <property type="match status" value="1"/>
</dbReference>
<sequence length="288" mass="29961">MSIKRILCPLYGSPSDMGALNTGLALTKRFEAQADILFVRPNPTDALPYLGEGISGPIVEDIIDTARKAADSAEEQCRASASKAAEDAGLALSDDTQPGTASARVRVKAGRAAEVIAAESRLADLVIVADASARDQTSGPNALETCMLAEGRPVLLAPAQATTTVGTSVAIGWDESGEAANAVTAAMPFLTSAAKVTIVCVDEDGITDAPGARSLAEYLTLHGVKAEIHLVPEDSRNTGEVLLEEASNLKADLLVMGGYSHSRLRELVLGGVTRHIRSHATIPVLMAH</sequence>
<dbReference type="AlphaFoldDB" id="X5MNW4"/>
<dbReference type="Pfam" id="PF00582">
    <property type="entry name" value="Usp"/>
    <property type="match status" value="1"/>
</dbReference>
<reference evidence="3 4" key="1">
    <citation type="journal article" date="2014" name="Front. Genet.">
        <title>Genome and metabolic network of "Candidatus Phaeomarinobacter ectocarpi" Ec32, a new candidate genus of Alphaproteobacteria frequently associated with brown algae.</title>
        <authorList>
            <person name="Dittami S.M."/>
            <person name="Barbeyron T."/>
            <person name="Boyen C."/>
            <person name="Cambefort J."/>
            <person name="Collet G."/>
            <person name="Delage L."/>
            <person name="Gobet A."/>
            <person name="Groisillier A."/>
            <person name="Leblanc C."/>
            <person name="Michel G."/>
            <person name="Scornet D."/>
            <person name="Siegel A."/>
            <person name="Tapia J.E."/>
            <person name="Tonon T."/>
        </authorList>
    </citation>
    <scope>NUCLEOTIDE SEQUENCE [LARGE SCALE GENOMIC DNA]</scope>
    <source>
        <strain evidence="3 4">Ec32</strain>
    </source>
</reference>
<dbReference type="PANTHER" id="PTHR46268">
    <property type="entry name" value="STRESS RESPONSE PROTEIN NHAX"/>
    <property type="match status" value="1"/>
</dbReference>
<accession>X5MNW4</accession>
<dbReference type="PANTHER" id="PTHR46268:SF15">
    <property type="entry name" value="UNIVERSAL STRESS PROTEIN HP_0031"/>
    <property type="match status" value="1"/>
</dbReference>
<dbReference type="Gene3D" id="3.40.50.12370">
    <property type="match status" value="1"/>
</dbReference>
<evidence type="ECO:0000256" key="1">
    <source>
        <dbReference type="ARBA" id="ARBA00008791"/>
    </source>
</evidence>
<protein>
    <submittedName>
        <fullName evidence="3">Universal stress protein UspA and related nucleotide-binding proteins</fullName>
    </submittedName>
</protein>
<organism evidence="3 4">
    <name type="scientific">Candidatus Phaeomarinibacter ectocarpi</name>
    <dbReference type="NCBI Taxonomy" id="1458461"/>
    <lineage>
        <taxon>Bacteria</taxon>
        <taxon>Pseudomonadati</taxon>
        <taxon>Pseudomonadota</taxon>
        <taxon>Alphaproteobacteria</taxon>
        <taxon>Hyphomicrobiales</taxon>
        <taxon>Parvibaculaceae</taxon>
        <taxon>Candidatus Phaeomarinibacter</taxon>
    </lineage>
</organism>
<proteinExistence type="inferred from homology"/>